<organism evidence="2 3">
    <name type="scientific">Sorangium cellulosum</name>
    <name type="common">Polyangium cellulosum</name>
    <dbReference type="NCBI Taxonomy" id="56"/>
    <lineage>
        <taxon>Bacteria</taxon>
        <taxon>Pseudomonadati</taxon>
        <taxon>Myxococcota</taxon>
        <taxon>Polyangia</taxon>
        <taxon>Polyangiales</taxon>
        <taxon>Polyangiaceae</taxon>
        <taxon>Sorangium</taxon>
    </lineage>
</organism>
<dbReference type="EMBL" id="CP012672">
    <property type="protein sequence ID" value="AUX37942.1"/>
    <property type="molecule type" value="Genomic_DNA"/>
</dbReference>
<evidence type="ECO:0000256" key="1">
    <source>
        <dbReference type="SAM" id="MobiDB-lite"/>
    </source>
</evidence>
<dbReference type="Proteomes" id="UP000295497">
    <property type="component" value="Chromosome"/>
</dbReference>
<evidence type="ECO:0000313" key="3">
    <source>
        <dbReference type="Proteomes" id="UP000295497"/>
    </source>
</evidence>
<feature type="region of interest" description="Disordered" evidence="1">
    <location>
        <begin position="1"/>
        <end position="30"/>
    </location>
</feature>
<protein>
    <submittedName>
        <fullName evidence="2">Uncharacterized protein</fullName>
    </submittedName>
</protein>
<gene>
    <name evidence="2" type="ORF">SOCE836_101800</name>
</gene>
<proteinExistence type="predicted"/>
<name>A0A4V0NHV0_SORCE</name>
<dbReference type="AlphaFoldDB" id="A0A4V0NHV0"/>
<reference evidence="2 3" key="1">
    <citation type="submission" date="2015-09" db="EMBL/GenBank/DDBJ databases">
        <title>Sorangium comparison.</title>
        <authorList>
            <person name="Zaburannyi N."/>
            <person name="Bunk B."/>
            <person name="Overmann J."/>
            <person name="Mueller R."/>
        </authorList>
    </citation>
    <scope>NUCLEOTIDE SEQUENCE [LARGE SCALE GENOMIC DNA]</scope>
    <source>
        <strain evidence="2 3">So ce836</strain>
    </source>
</reference>
<evidence type="ECO:0000313" key="2">
    <source>
        <dbReference type="EMBL" id="AUX37942.1"/>
    </source>
</evidence>
<accession>A0A4V0NHV0</accession>
<sequence length="30" mass="2961">MTARYGAAAAGEPTARSLGPAAGLINRDTT</sequence>